<gene>
    <name evidence="1" type="ORF">BdWA1_002517</name>
</gene>
<dbReference type="KEGG" id="bdw:94336814"/>
<dbReference type="EMBL" id="JALLKP010000003">
    <property type="protein sequence ID" value="KAK2195919.1"/>
    <property type="molecule type" value="Genomic_DNA"/>
</dbReference>
<evidence type="ECO:0000313" key="1">
    <source>
        <dbReference type="EMBL" id="KAK2195919.1"/>
    </source>
</evidence>
<accession>A0AAD9PJM6</accession>
<dbReference type="RefSeq" id="XP_067802761.1">
    <property type="nucleotide sequence ID" value="XM_067947539.1"/>
</dbReference>
<dbReference type="Proteomes" id="UP001214638">
    <property type="component" value="Unassembled WGS sequence"/>
</dbReference>
<proteinExistence type="predicted"/>
<name>A0AAD9PJM6_9APIC</name>
<comment type="caution">
    <text evidence="1">The sequence shown here is derived from an EMBL/GenBank/DDBJ whole genome shotgun (WGS) entry which is preliminary data.</text>
</comment>
<evidence type="ECO:0000313" key="2">
    <source>
        <dbReference type="Proteomes" id="UP001214638"/>
    </source>
</evidence>
<dbReference type="GeneID" id="94336814"/>
<reference evidence="1" key="1">
    <citation type="journal article" date="2023" name="Nat. Microbiol.">
        <title>Babesia duncani multi-omics identifies virulence factors and drug targets.</title>
        <authorList>
            <person name="Singh P."/>
            <person name="Lonardi S."/>
            <person name="Liang Q."/>
            <person name="Vydyam P."/>
            <person name="Khabirova E."/>
            <person name="Fang T."/>
            <person name="Gihaz S."/>
            <person name="Thekkiniath J."/>
            <person name="Munshi M."/>
            <person name="Abel S."/>
            <person name="Ciampossin L."/>
            <person name="Batugedara G."/>
            <person name="Gupta M."/>
            <person name="Lu X.M."/>
            <person name="Lenz T."/>
            <person name="Chakravarty S."/>
            <person name="Cornillot E."/>
            <person name="Hu Y."/>
            <person name="Ma W."/>
            <person name="Gonzalez L.M."/>
            <person name="Sanchez S."/>
            <person name="Estrada K."/>
            <person name="Sanchez-Flores A."/>
            <person name="Montero E."/>
            <person name="Harb O.S."/>
            <person name="Le Roch K.G."/>
            <person name="Mamoun C.B."/>
        </authorList>
    </citation>
    <scope>NUCLEOTIDE SEQUENCE</scope>
    <source>
        <strain evidence="1">WA1</strain>
    </source>
</reference>
<keyword evidence="2" id="KW-1185">Reference proteome</keyword>
<sequence>MQYYKSPSTSSQSSDSYWSKYVLYVDPRQYDRVLQRRIQRDRMLMRKGRPKGTYLTVAVHDEPAKAKESLETTPTYTKPPVHTGHFQQFQLGMGYGSPMHATYPEKHYYTANDANFADIATLISATLDPSYSAETSVVSGCTAYTGTTEASPSIARCDPKFYMSFGMDHMYGDYGYITKRDLGVPY</sequence>
<protein>
    <submittedName>
        <fullName evidence="1">Nuclear transcription factor Y subunit A</fullName>
    </submittedName>
</protein>
<organism evidence="1 2">
    <name type="scientific">Babesia duncani</name>
    <dbReference type="NCBI Taxonomy" id="323732"/>
    <lineage>
        <taxon>Eukaryota</taxon>
        <taxon>Sar</taxon>
        <taxon>Alveolata</taxon>
        <taxon>Apicomplexa</taxon>
        <taxon>Aconoidasida</taxon>
        <taxon>Piroplasmida</taxon>
        <taxon>Babesiidae</taxon>
        <taxon>Babesia</taxon>
    </lineage>
</organism>
<dbReference type="AlphaFoldDB" id="A0AAD9PJM6"/>